<evidence type="ECO:0000259" key="3">
    <source>
        <dbReference type="SMART" id="SM00945"/>
    </source>
</evidence>
<keyword evidence="1" id="KW-0694">RNA-binding</keyword>
<evidence type="ECO:0000313" key="6">
    <source>
        <dbReference type="Proteomes" id="UP000834503"/>
    </source>
</evidence>
<feature type="compositionally biased region" description="Basic and acidic residues" evidence="2">
    <location>
        <begin position="187"/>
        <end position="198"/>
    </location>
</feature>
<sequence length="213" mass="23948">MTEPTRPILTIKRRNRTVYVPPEKATKSEPQPAERTTSKAKVQPKAKAPQKPAQKPTAAKPKKTPEQVAEGIRRQEENDRRQQDIAIANKSKKALANRVTKAFLKEHWPDLLTRGVDRRPMAKGIIEQILTRGAELDMPPEADRKAVRRILGIVTGTSSYQQSLIDQCMRYDLDGNPTEPATPEEAENAKARLTEIKAFRRKARQAKGEKKGA</sequence>
<evidence type="ECO:0000313" key="4">
    <source>
        <dbReference type="EMBL" id="CAB5609178.1"/>
    </source>
</evidence>
<feature type="compositionally biased region" description="Low complexity" evidence="2">
    <location>
        <begin position="39"/>
        <end position="59"/>
    </location>
</feature>
<name>A0A9N8GX80_9ENTR</name>
<evidence type="ECO:0000313" key="5">
    <source>
        <dbReference type="EMBL" id="CAC9268871.1"/>
    </source>
</evidence>
<keyword evidence="7" id="KW-1185">Reference proteome</keyword>
<accession>A0A9N8GX80</accession>
<evidence type="ECO:0000256" key="1">
    <source>
        <dbReference type="ARBA" id="ARBA00022884"/>
    </source>
</evidence>
<dbReference type="Pfam" id="PF04352">
    <property type="entry name" value="ProQ"/>
    <property type="match status" value="1"/>
</dbReference>
<evidence type="ECO:0000256" key="2">
    <source>
        <dbReference type="SAM" id="MobiDB-lite"/>
    </source>
</evidence>
<feature type="region of interest" description="Disordered" evidence="2">
    <location>
        <begin position="1"/>
        <end position="92"/>
    </location>
</feature>
<evidence type="ECO:0000313" key="7">
    <source>
        <dbReference type="Proteomes" id="UP000837205"/>
    </source>
</evidence>
<dbReference type="Gene3D" id="1.10.1710.10">
    <property type="entry name" value="ProQ/FinO domain"/>
    <property type="match status" value="1"/>
</dbReference>
<dbReference type="EMBL" id="CAIIUA010000007">
    <property type="protein sequence ID" value="CAC9268871.1"/>
    <property type="molecule type" value="Genomic_DNA"/>
</dbReference>
<feature type="compositionally biased region" description="Basic and acidic residues" evidence="2">
    <location>
        <begin position="71"/>
        <end position="83"/>
    </location>
</feature>
<dbReference type="RefSeq" id="WP_145062807.1">
    <property type="nucleotide sequence ID" value="NZ_CAHPQT010000073.1"/>
</dbReference>
<dbReference type="SUPFAM" id="SSF48657">
    <property type="entry name" value="FinO-like"/>
    <property type="match status" value="1"/>
</dbReference>
<dbReference type="GO" id="GO:0003723">
    <property type="term" value="F:RNA binding"/>
    <property type="evidence" value="ECO:0007669"/>
    <property type="project" value="UniProtKB-KW"/>
</dbReference>
<protein>
    <submittedName>
        <fullName evidence="4">ProP effector</fullName>
    </submittedName>
</protein>
<dbReference type="InterPro" id="IPR036442">
    <property type="entry name" value="ProQ/FinO_sf"/>
</dbReference>
<dbReference type="InterPro" id="IPR016103">
    <property type="entry name" value="ProQ/FinO"/>
</dbReference>
<dbReference type="Proteomes" id="UP000834503">
    <property type="component" value="Unassembled WGS sequence"/>
</dbReference>
<feature type="region of interest" description="Disordered" evidence="2">
    <location>
        <begin position="172"/>
        <end position="213"/>
    </location>
</feature>
<dbReference type="EMBL" id="CAHPQX010000057">
    <property type="protein sequence ID" value="CAB5609178.1"/>
    <property type="molecule type" value="Genomic_DNA"/>
</dbReference>
<dbReference type="Proteomes" id="UP000837205">
    <property type="component" value="Unassembled WGS sequence"/>
</dbReference>
<dbReference type="SMART" id="SM00945">
    <property type="entry name" value="ProQ"/>
    <property type="match status" value="1"/>
</dbReference>
<comment type="caution">
    <text evidence="4">The sequence shown here is derived from an EMBL/GenBank/DDBJ whole genome shotgun (WGS) entry which is preliminary data.</text>
</comment>
<feature type="domain" description="ProQ/FinO" evidence="3">
    <location>
        <begin position="97"/>
        <end position="209"/>
    </location>
</feature>
<reference evidence="4" key="1">
    <citation type="submission" date="2020-05" db="EMBL/GenBank/DDBJ databases">
        <authorList>
            <person name="Delgado-Blas J."/>
        </authorList>
    </citation>
    <scope>NUCLEOTIDE SEQUENCE</scope>
    <source>
        <strain evidence="4">BB1459</strain>
        <strain evidence="5">BB1480</strain>
    </source>
</reference>
<dbReference type="AlphaFoldDB" id="A0A9N8GX80"/>
<proteinExistence type="predicted"/>
<gene>
    <name evidence="4" type="primary">proQ_2</name>
    <name evidence="4" type="ORF">GHA_05636</name>
    <name evidence="5" type="ORF">TML_06142</name>
</gene>
<organism evidence="4 6">
    <name type="scientific">Citrobacter werkmanii</name>
    <dbReference type="NCBI Taxonomy" id="67827"/>
    <lineage>
        <taxon>Bacteria</taxon>
        <taxon>Pseudomonadati</taxon>
        <taxon>Pseudomonadota</taxon>
        <taxon>Gammaproteobacteria</taxon>
        <taxon>Enterobacterales</taxon>
        <taxon>Enterobacteriaceae</taxon>
        <taxon>Citrobacter</taxon>
        <taxon>Citrobacter freundii complex</taxon>
    </lineage>
</organism>